<dbReference type="Pfam" id="PF12046">
    <property type="entry name" value="CCB1"/>
    <property type="match status" value="1"/>
</dbReference>
<dbReference type="Proteomes" id="UP001054902">
    <property type="component" value="Unassembled WGS sequence"/>
</dbReference>
<feature type="signal peptide" evidence="2">
    <location>
        <begin position="1"/>
        <end position="19"/>
    </location>
</feature>
<feature type="chain" id="PRO_5041946606" evidence="2">
    <location>
        <begin position="20"/>
        <end position="266"/>
    </location>
</feature>
<dbReference type="EMBL" id="BLLK01000047">
    <property type="protein sequence ID" value="GFH53965.1"/>
    <property type="molecule type" value="Genomic_DNA"/>
</dbReference>
<evidence type="ECO:0000313" key="3">
    <source>
        <dbReference type="EMBL" id="GFH53965.1"/>
    </source>
</evidence>
<name>A0AAD3CZV6_9STRA</name>
<gene>
    <name evidence="3" type="ORF">CTEN210_10441</name>
</gene>
<evidence type="ECO:0000256" key="2">
    <source>
        <dbReference type="SAM" id="SignalP"/>
    </source>
</evidence>
<keyword evidence="1" id="KW-1133">Transmembrane helix</keyword>
<keyword evidence="1" id="KW-0472">Membrane</keyword>
<dbReference type="PANTHER" id="PTHR35302">
    <property type="match status" value="1"/>
</dbReference>
<dbReference type="AlphaFoldDB" id="A0AAD3CZV6"/>
<keyword evidence="1" id="KW-0812">Transmembrane</keyword>
<protein>
    <submittedName>
        <fullName evidence="3">Uncharacterized protein</fullName>
    </submittedName>
</protein>
<feature type="transmembrane region" description="Helical" evidence="1">
    <location>
        <begin position="161"/>
        <end position="183"/>
    </location>
</feature>
<evidence type="ECO:0000256" key="1">
    <source>
        <dbReference type="SAM" id="Phobius"/>
    </source>
</evidence>
<organism evidence="3 4">
    <name type="scientific">Chaetoceros tenuissimus</name>
    <dbReference type="NCBI Taxonomy" id="426638"/>
    <lineage>
        <taxon>Eukaryota</taxon>
        <taxon>Sar</taxon>
        <taxon>Stramenopiles</taxon>
        <taxon>Ochrophyta</taxon>
        <taxon>Bacillariophyta</taxon>
        <taxon>Coscinodiscophyceae</taxon>
        <taxon>Chaetocerotophycidae</taxon>
        <taxon>Chaetocerotales</taxon>
        <taxon>Chaetocerotaceae</taxon>
        <taxon>Chaetoceros</taxon>
    </lineage>
</organism>
<dbReference type="InterPro" id="IPR021919">
    <property type="entry name" value="CCB1"/>
</dbReference>
<reference evidence="3 4" key="1">
    <citation type="journal article" date="2021" name="Sci. Rep.">
        <title>The genome of the diatom Chaetoceros tenuissimus carries an ancient integrated fragment of an extant virus.</title>
        <authorList>
            <person name="Hongo Y."/>
            <person name="Kimura K."/>
            <person name="Takaki Y."/>
            <person name="Yoshida Y."/>
            <person name="Baba S."/>
            <person name="Kobayashi G."/>
            <person name="Nagasaki K."/>
            <person name="Hano T."/>
            <person name="Tomaru Y."/>
        </authorList>
    </citation>
    <scope>NUCLEOTIDE SEQUENCE [LARGE SCALE GENOMIC DNA]</scope>
    <source>
        <strain evidence="3 4">NIES-3715</strain>
    </source>
</reference>
<keyword evidence="2" id="KW-0732">Signal</keyword>
<accession>A0AAD3CZV6</accession>
<dbReference type="PANTHER" id="PTHR35302:SF1">
    <property type="entry name" value="PROTEIN COFACTOR ASSEMBLY OF COMPLEX C SUBUNIT B CCB1, CHLOROPLASTIC"/>
    <property type="match status" value="1"/>
</dbReference>
<proteinExistence type="predicted"/>
<feature type="transmembrane region" description="Helical" evidence="1">
    <location>
        <begin position="195"/>
        <end position="211"/>
    </location>
</feature>
<keyword evidence="4" id="KW-1185">Reference proteome</keyword>
<comment type="caution">
    <text evidence="3">The sequence shown here is derived from an EMBL/GenBank/DDBJ whole genome shotgun (WGS) entry which is preliminary data.</text>
</comment>
<evidence type="ECO:0000313" key="4">
    <source>
        <dbReference type="Proteomes" id="UP001054902"/>
    </source>
</evidence>
<sequence length="266" mass="29543">MYRLTTITSALLLLTSTEAFTTPSSIQKNIKTSTALNMMDIDTPANILSTMASLPTNILADAPAAPPGDFVPSYSKASYYTVLGLYVMSFPGIWSQIKRSTKAKVKRKTYISDGEAVDGGKDLRQQAGEIMAYMKANNYEVVEAGEVITFRGLVQRSASQAYFLVFCTLLGMASLALVLQIQFQDLMLPVIGKPNWFYLCLLSPYAGIYYWQAGDRVDDFKVKLASNDEDTENEVTVEGNDEEIDRMWRALELREKGMVKVAGIME</sequence>